<dbReference type="EMBL" id="HG792016">
    <property type="protein sequence ID" value="CDM33008.1"/>
    <property type="molecule type" value="Genomic_DNA"/>
</dbReference>
<reference evidence="1" key="1">
    <citation type="journal article" date="2014" name="Nat. Commun.">
        <title>Multiple recent horizontal transfers of a large genomic region in cheese making fungi.</title>
        <authorList>
            <person name="Cheeseman K."/>
            <person name="Ropars J."/>
            <person name="Renault P."/>
            <person name="Dupont J."/>
            <person name="Gouzy J."/>
            <person name="Branca A."/>
            <person name="Abraham A.L."/>
            <person name="Ceppi M."/>
            <person name="Conseiller E."/>
            <person name="Debuchy R."/>
            <person name="Malagnac F."/>
            <person name="Goarin A."/>
            <person name="Silar P."/>
            <person name="Lacoste S."/>
            <person name="Sallet E."/>
            <person name="Bensimon A."/>
            <person name="Giraud T."/>
            <person name="Brygoo Y."/>
        </authorList>
    </citation>
    <scope>NUCLEOTIDE SEQUENCE [LARGE SCALE GENOMIC DNA]</scope>
    <source>
        <strain evidence="1">FM164</strain>
    </source>
</reference>
<dbReference type="AlphaFoldDB" id="W6Q8J1"/>
<sequence>MLPARGPREPPLLSIPSPSRLRMSELRPTCSALPVCAVHPSTCMRSEPVNGGPWTYERGRGRYLRIQAARSGGAPRGMAVVFPSGKRGCF</sequence>
<protein>
    <submittedName>
        <fullName evidence="1">Genomic scaffold, ProqFM164S02</fullName>
    </submittedName>
</protein>
<evidence type="ECO:0000313" key="2">
    <source>
        <dbReference type="Proteomes" id="UP000030686"/>
    </source>
</evidence>
<accession>W6Q8J1</accession>
<proteinExistence type="predicted"/>
<evidence type="ECO:0000313" key="1">
    <source>
        <dbReference type="EMBL" id="CDM33008.1"/>
    </source>
</evidence>
<name>W6Q8J1_PENRF</name>
<dbReference type="Proteomes" id="UP000030686">
    <property type="component" value="Unassembled WGS sequence"/>
</dbReference>
<organism evidence="1 2">
    <name type="scientific">Penicillium roqueforti (strain FM164)</name>
    <dbReference type="NCBI Taxonomy" id="1365484"/>
    <lineage>
        <taxon>Eukaryota</taxon>
        <taxon>Fungi</taxon>
        <taxon>Dikarya</taxon>
        <taxon>Ascomycota</taxon>
        <taxon>Pezizomycotina</taxon>
        <taxon>Eurotiomycetes</taxon>
        <taxon>Eurotiomycetidae</taxon>
        <taxon>Eurotiales</taxon>
        <taxon>Aspergillaceae</taxon>
        <taxon>Penicillium</taxon>
    </lineage>
</organism>
<keyword evidence="2" id="KW-1185">Reference proteome</keyword>
<gene>
    <name evidence="1" type="ORF">PROQFM164_S02g003159</name>
</gene>